<dbReference type="EMBL" id="OZ035823">
    <property type="protein sequence ID" value="CAL1567291.1"/>
    <property type="molecule type" value="Genomic_DNA"/>
</dbReference>
<evidence type="ECO:0000313" key="11">
    <source>
        <dbReference type="Proteomes" id="UP001497482"/>
    </source>
</evidence>
<dbReference type="GO" id="GO:0042612">
    <property type="term" value="C:MHC class I protein complex"/>
    <property type="evidence" value="ECO:0007669"/>
    <property type="project" value="UniProtKB-KW"/>
</dbReference>
<dbReference type="InterPro" id="IPR050160">
    <property type="entry name" value="MHC/Immunoglobulin"/>
</dbReference>
<evidence type="ECO:0000259" key="9">
    <source>
        <dbReference type="PROSITE" id="PS50835"/>
    </source>
</evidence>
<protein>
    <recommendedName>
        <fullName evidence="3">Beta-2-microglobulin</fullName>
    </recommendedName>
</protein>
<dbReference type="InterPro" id="IPR013783">
    <property type="entry name" value="Ig-like_fold"/>
</dbReference>
<sequence length="124" mass="13938">MKNTPLVVSLLLLICAGAIFAKYAAPKVQIYSRAPGLFGKPNMLLCHASMFYPPELNITLLQDGGAMEGAHQTELAFEESWFYHLTEYASFTPQKEHKYSCQVSHQGETKTYHWGETKPGLKQD</sequence>
<evidence type="ECO:0000256" key="3">
    <source>
        <dbReference type="ARBA" id="ARBA00018767"/>
    </source>
</evidence>
<evidence type="ECO:0000256" key="6">
    <source>
        <dbReference type="ARBA" id="ARBA00022859"/>
    </source>
</evidence>
<dbReference type="Pfam" id="PF07654">
    <property type="entry name" value="C1-set"/>
    <property type="match status" value="1"/>
</dbReference>
<keyword evidence="5" id="KW-0964">Secreted</keyword>
<keyword evidence="7" id="KW-0393">Immunoglobulin domain</keyword>
<dbReference type="InterPro" id="IPR003597">
    <property type="entry name" value="Ig_C1-set"/>
</dbReference>
<keyword evidence="11" id="KW-1185">Reference proteome</keyword>
<feature type="domain" description="Ig-like" evidence="9">
    <location>
        <begin position="26"/>
        <end position="113"/>
    </location>
</feature>
<reference evidence="10 11" key="1">
    <citation type="submission" date="2024-04" db="EMBL/GenBank/DDBJ databases">
        <authorList>
            <person name="Waldvogel A.-M."/>
            <person name="Schoenle A."/>
        </authorList>
    </citation>
    <scope>NUCLEOTIDE SEQUENCE [LARGE SCALE GENOMIC DNA]</scope>
</reference>
<dbReference type="InterPro" id="IPR003006">
    <property type="entry name" value="Ig/MHC_CS"/>
</dbReference>
<accession>A0AAV2ITA2</accession>
<dbReference type="InterPro" id="IPR036179">
    <property type="entry name" value="Ig-like_dom_sf"/>
</dbReference>
<comment type="subcellular location">
    <subcellularLocation>
        <location evidence="1">Secreted</location>
    </subcellularLocation>
</comment>
<evidence type="ECO:0000313" key="10">
    <source>
        <dbReference type="EMBL" id="CAL1567291.1"/>
    </source>
</evidence>
<evidence type="ECO:0000256" key="1">
    <source>
        <dbReference type="ARBA" id="ARBA00004613"/>
    </source>
</evidence>
<organism evidence="10 11">
    <name type="scientific">Knipowitschia caucasica</name>
    <name type="common">Caucasian dwarf goby</name>
    <name type="synonym">Pomatoschistus caucasicus</name>
    <dbReference type="NCBI Taxonomy" id="637954"/>
    <lineage>
        <taxon>Eukaryota</taxon>
        <taxon>Metazoa</taxon>
        <taxon>Chordata</taxon>
        <taxon>Craniata</taxon>
        <taxon>Vertebrata</taxon>
        <taxon>Euteleostomi</taxon>
        <taxon>Actinopterygii</taxon>
        <taxon>Neopterygii</taxon>
        <taxon>Teleostei</taxon>
        <taxon>Neoteleostei</taxon>
        <taxon>Acanthomorphata</taxon>
        <taxon>Gobiaria</taxon>
        <taxon>Gobiiformes</taxon>
        <taxon>Gobioidei</taxon>
        <taxon>Gobiidae</taxon>
        <taxon>Gobiinae</taxon>
        <taxon>Knipowitschia</taxon>
    </lineage>
</organism>
<dbReference type="AlphaFoldDB" id="A0AAV2ITA2"/>
<evidence type="ECO:0000256" key="2">
    <source>
        <dbReference type="ARBA" id="ARBA00009564"/>
    </source>
</evidence>
<dbReference type="PROSITE" id="PS00290">
    <property type="entry name" value="IG_MHC"/>
    <property type="match status" value="1"/>
</dbReference>
<dbReference type="GO" id="GO:0002474">
    <property type="term" value="P:antigen processing and presentation of peptide antigen via MHC class I"/>
    <property type="evidence" value="ECO:0007669"/>
    <property type="project" value="UniProtKB-KW"/>
</dbReference>
<evidence type="ECO:0000256" key="7">
    <source>
        <dbReference type="ARBA" id="ARBA00023319"/>
    </source>
</evidence>
<keyword evidence="6" id="KW-0391">Immunity</keyword>
<dbReference type="GO" id="GO:0005576">
    <property type="term" value="C:extracellular region"/>
    <property type="evidence" value="ECO:0007669"/>
    <property type="project" value="UniProtKB-SubCell"/>
</dbReference>
<gene>
    <name evidence="10" type="ORF">KC01_LOCUS112</name>
</gene>
<dbReference type="PROSITE" id="PS50835">
    <property type="entry name" value="IG_LIKE"/>
    <property type="match status" value="1"/>
</dbReference>
<dbReference type="Gene3D" id="2.60.40.10">
    <property type="entry name" value="Immunoglobulins"/>
    <property type="match status" value="1"/>
</dbReference>
<proteinExistence type="inferred from homology"/>
<dbReference type="InterPro" id="IPR007110">
    <property type="entry name" value="Ig-like_dom"/>
</dbReference>
<dbReference type="PANTHER" id="PTHR19944">
    <property type="entry name" value="MHC CLASS II-RELATED"/>
    <property type="match status" value="1"/>
</dbReference>
<evidence type="ECO:0000256" key="8">
    <source>
        <dbReference type="SAM" id="SignalP"/>
    </source>
</evidence>
<evidence type="ECO:0000256" key="5">
    <source>
        <dbReference type="ARBA" id="ARBA00022525"/>
    </source>
</evidence>
<name>A0AAV2ITA2_KNICA</name>
<dbReference type="Proteomes" id="UP001497482">
    <property type="component" value="Chromosome 1"/>
</dbReference>
<evidence type="ECO:0000256" key="4">
    <source>
        <dbReference type="ARBA" id="ARBA00022451"/>
    </source>
</evidence>
<feature type="signal peptide" evidence="8">
    <location>
        <begin position="1"/>
        <end position="21"/>
    </location>
</feature>
<keyword evidence="8" id="KW-0732">Signal</keyword>
<keyword evidence="4" id="KW-0490">MHC I</keyword>
<dbReference type="SUPFAM" id="SSF48726">
    <property type="entry name" value="Immunoglobulin"/>
    <property type="match status" value="1"/>
</dbReference>
<comment type="similarity">
    <text evidence="2">Belongs to the beta-2-microglobulin family.</text>
</comment>
<feature type="chain" id="PRO_5043875516" description="Beta-2-microglobulin" evidence="8">
    <location>
        <begin position="22"/>
        <end position="124"/>
    </location>
</feature>
<dbReference type="SMART" id="SM00407">
    <property type="entry name" value="IGc1"/>
    <property type="match status" value="1"/>
</dbReference>
<dbReference type="PANTHER" id="PTHR19944:SF62">
    <property type="entry name" value="BETA-2-MICROGLOBULIN"/>
    <property type="match status" value="1"/>
</dbReference>